<dbReference type="STRING" id="430522.BFS30_23935"/>
<gene>
    <name evidence="1" type="ORF">SAMN05421820_11558</name>
</gene>
<dbReference type="Proteomes" id="UP000183200">
    <property type="component" value="Unassembled WGS sequence"/>
</dbReference>
<name>A0A1H0JRZ6_9SPHI</name>
<keyword evidence="2" id="KW-1185">Reference proteome</keyword>
<sequence>MKKESKDNLNEVPKTYVTKLSDNERLLKDIFRPDIDKLKLFTKMLCTNSLLNKAVIIHK</sequence>
<accession>A0A1H0JRZ6</accession>
<evidence type="ECO:0000313" key="1">
    <source>
        <dbReference type="EMBL" id="SDO46518.1"/>
    </source>
</evidence>
<evidence type="ECO:0000313" key="2">
    <source>
        <dbReference type="Proteomes" id="UP000183200"/>
    </source>
</evidence>
<proteinExistence type="predicted"/>
<organism evidence="1 2">
    <name type="scientific">Pedobacter steynii</name>
    <dbReference type="NCBI Taxonomy" id="430522"/>
    <lineage>
        <taxon>Bacteria</taxon>
        <taxon>Pseudomonadati</taxon>
        <taxon>Bacteroidota</taxon>
        <taxon>Sphingobacteriia</taxon>
        <taxon>Sphingobacteriales</taxon>
        <taxon>Sphingobacteriaceae</taxon>
        <taxon>Pedobacter</taxon>
    </lineage>
</organism>
<dbReference type="EMBL" id="FNGY01000015">
    <property type="protein sequence ID" value="SDO46518.1"/>
    <property type="molecule type" value="Genomic_DNA"/>
</dbReference>
<reference evidence="2" key="1">
    <citation type="submission" date="2016-10" db="EMBL/GenBank/DDBJ databases">
        <authorList>
            <person name="Varghese N."/>
            <person name="Submissions S."/>
        </authorList>
    </citation>
    <scope>NUCLEOTIDE SEQUENCE [LARGE SCALE GENOMIC DNA]</scope>
    <source>
        <strain evidence="2">DSM 19110</strain>
    </source>
</reference>
<protein>
    <submittedName>
        <fullName evidence="1">Uncharacterized protein</fullName>
    </submittedName>
</protein>
<dbReference type="AlphaFoldDB" id="A0A1H0JRZ6"/>